<feature type="compositionally biased region" description="Basic and acidic residues" evidence="8">
    <location>
        <begin position="16"/>
        <end position="36"/>
    </location>
</feature>
<dbReference type="InterPro" id="IPR036770">
    <property type="entry name" value="Ankyrin_rpt-contain_sf"/>
</dbReference>
<name>A0A8T2MTZ0_9TELE</name>
<comment type="function">
    <text evidence="6">Inhibits the activity of dimeric NF-kappa-B/REL complexes by trapping REL (RELA/p65 and NFKB1/p50) dimers in the cytoplasm by masking their nuclear localization signals. On cellular stimulation by immune and pro-inflammatory responses, becomes phosphorylated promoting ubiquitination and degradation, enabling the dimeric RELA to translocate to the nucleus and activate transcription.</text>
</comment>
<dbReference type="OrthoDB" id="20727at2759"/>
<feature type="repeat" description="ANK" evidence="7">
    <location>
        <begin position="286"/>
        <end position="318"/>
    </location>
</feature>
<dbReference type="EMBL" id="JAFBMS010002911">
    <property type="protein sequence ID" value="KAG9327957.1"/>
    <property type="molecule type" value="Genomic_DNA"/>
</dbReference>
<sequence>MEDVQSQPIQTQRLSDSGDQHERPEFDIGFGKHESSKGIHAVPSEEWCDSGLECLSGRALGLDSPFGNENESARVWESTASSTIGGTTEIGSEHRPSDSCVSLGGGERLDSALGDSITDEMLCCISQGIGTMRLVEEAGSGAMDRPSSCVSEQVEAGLAEERRMREMFDTLNFVSEDGDTALHLALIHEHWAFVQYLLGIIALQPSWTPYLDIQNDLGQTALHLAVIVDQPECVRGLLLGGASRELQERGGHTPLHLAVREGRVACVRELTCSSAQPEHLRITNYSGVSALHLAVQKGDEDVVRMLLDAGADVNQRDLSAGRSALHWAVESQSPGVVRLLLRGGAAVDQPSYAGHTALYCALHRPNAEVRRLLREGGGSAPWGQEEEEEEEDRESEEEEFDDLIINGHPVL</sequence>
<dbReference type="InterPro" id="IPR002110">
    <property type="entry name" value="Ankyrin_rpt"/>
</dbReference>
<keyword evidence="1" id="KW-0677">Repeat</keyword>
<protein>
    <recommendedName>
        <fullName evidence="4">NF-kappa-B inhibitor alpha</fullName>
    </recommendedName>
    <alternativeName>
        <fullName evidence="5">I-kappa-B-alpha</fullName>
    </alternativeName>
</protein>
<evidence type="ECO:0000256" key="8">
    <source>
        <dbReference type="SAM" id="MobiDB-lite"/>
    </source>
</evidence>
<dbReference type="PANTHER" id="PTHR46680:SF1">
    <property type="entry name" value="NF-KAPPA-B INHIBITOR ALPHA"/>
    <property type="match status" value="1"/>
</dbReference>
<evidence type="ECO:0000256" key="3">
    <source>
        <dbReference type="ARBA" id="ARBA00038439"/>
    </source>
</evidence>
<gene>
    <name evidence="9" type="ORF">JZ751_017200</name>
</gene>
<dbReference type="PRINTS" id="PR01415">
    <property type="entry name" value="ANKYRIN"/>
</dbReference>
<evidence type="ECO:0000313" key="10">
    <source>
        <dbReference type="Proteomes" id="UP000824540"/>
    </source>
</evidence>
<evidence type="ECO:0000256" key="6">
    <source>
        <dbReference type="ARBA" id="ARBA00045368"/>
    </source>
</evidence>
<accession>A0A8T2MTZ0</accession>
<evidence type="ECO:0000256" key="7">
    <source>
        <dbReference type="PROSITE-ProRule" id="PRU00023"/>
    </source>
</evidence>
<dbReference type="PROSITE" id="PS50088">
    <property type="entry name" value="ANK_REPEAT"/>
    <property type="match status" value="4"/>
</dbReference>
<dbReference type="PANTHER" id="PTHR46680">
    <property type="entry name" value="NF-KAPPA-B INHIBITOR ALPHA"/>
    <property type="match status" value="1"/>
</dbReference>
<reference evidence="9" key="1">
    <citation type="thesis" date="2021" institute="BYU ScholarsArchive" country="Provo, UT, USA">
        <title>Applications of and Algorithms for Genome Assembly and Genomic Analyses with an Emphasis on Marine Teleosts.</title>
        <authorList>
            <person name="Pickett B.D."/>
        </authorList>
    </citation>
    <scope>NUCLEOTIDE SEQUENCE</scope>
    <source>
        <strain evidence="9">HI-2016</strain>
    </source>
</reference>
<evidence type="ECO:0000256" key="5">
    <source>
        <dbReference type="ARBA" id="ARBA00041987"/>
    </source>
</evidence>
<organism evidence="9 10">
    <name type="scientific">Albula glossodonta</name>
    <name type="common">roundjaw bonefish</name>
    <dbReference type="NCBI Taxonomy" id="121402"/>
    <lineage>
        <taxon>Eukaryota</taxon>
        <taxon>Metazoa</taxon>
        <taxon>Chordata</taxon>
        <taxon>Craniata</taxon>
        <taxon>Vertebrata</taxon>
        <taxon>Euteleostomi</taxon>
        <taxon>Actinopterygii</taxon>
        <taxon>Neopterygii</taxon>
        <taxon>Teleostei</taxon>
        <taxon>Albuliformes</taxon>
        <taxon>Albulidae</taxon>
        <taxon>Albula</taxon>
    </lineage>
</organism>
<feature type="repeat" description="ANK" evidence="7">
    <location>
        <begin position="320"/>
        <end position="352"/>
    </location>
</feature>
<feature type="repeat" description="ANK" evidence="7">
    <location>
        <begin position="217"/>
        <end position="249"/>
    </location>
</feature>
<dbReference type="InterPro" id="IPR051070">
    <property type="entry name" value="NF-kappa-B_inhibitor"/>
</dbReference>
<evidence type="ECO:0000256" key="2">
    <source>
        <dbReference type="ARBA" id="ARBA00023043"/>
    </source>
</evidence>
<dbReference type="Pfam" id="PF00023">
    <property type="entry name" value="Ank"/>
    <property type="match status" value="2"/>
</dbReference>
<comment type="similarity">
    <text evidence="3">Belongs to the NF-kappa-B inhibitor family.</text>
</comment>
<comment type="caution">
    <text evidence="9">The sequence shown here is derived from an EMBL/GenBank/DDBJ whole genome shotgun (WGS) entry which is preliminary data.</text>
</comment>
<evidence type="ECO:0000256" key="1">
    <source>
        <dbReference type="ARBA" id="ARBA00022737"/>
    </source>
</evidence>
<feature type="repeat" description="ANK" evidence="7">
    <location>
        <begin position="250"/>
        <end position="270"/>
    </location>
</feature>
<evidence type="ECO:0000256" key="4">
    <source>
        <dbReference type="ARBA" id="ARBA00041123"/>
    </source>
</evidence>
<feature type="region of interest" description="Disordered" evidence="8">
    <location>
        <begin position="374"/>
        <end position="411"/>
    </location>
</feature>
<dbReference type="GO" id="GO:0071356">
    <property type="term" value="P:cellular response to tumor necrosis factor"/>
    <property type="evidence" value="ECO:0007669"/>
    <property type="project" value="TreeGrafter"/>
</dbReference>
<dbReference type="SUPFAM" id="SSF48403">
    <property type="entry name" value="Ankyrin repeat"/>
    <property type="match status" value="1"/>
</dbReference>
<feature type="compositionally biased region" description="Polar residues" evidence="8">
    <location>
        <begin position="1"/>
        <end position="15"/>
    </location>
</feature>
<feature type="region of interest" description="Disordered" evidence="8">
    <location>
        <begin position="1"/>
        <end position="36"/>
    </location>
</feature>
<dbReference type="PROSITE" id="PS50297">
    <property type="entry name" value="ANK_REP_REGION"/>
    <property type="match status" value="3"/>
</dbReference>
<keyword evidence="2 7" id="KW-0040">ANK repeat</keyword>
<keyword evidence="10" id="KW-1185">Reference proteome</keyword>
<dbReference type="GO" id="GO:0051059">
    <property type="term" value="F:NF-kappaB binding"/>
    <property type="evidence" value="ECO:0007669"/>
    <property type="project" value="TreeGrafter"/>
</dbReference>
<dbReference type="Proteomes" id="UP000824540">
    <property type="component" value="Unassembled WGS sequence"/>
</dbReference>
<dbReference type="GO" id="GO:0034142">
    <property type="term" value="P:toll-like receptor 4 signaling pathway"/>
    <property type="evidence" value="ECO:0007669"/>
    <property type="project" value="TreeGrafter"/>
</dbReference>
<dbReference type="Gene3D" id="1.25.40.20">
    <property type="entry name" value="Ankyrin repeat-containing domain"/>
    <property type="match status" value="1"/>
</dbReference>
<feature type="compositionally biased region" description="Acidic residues" evidence="8">
    <location>
        <begin position="384"/>
        <end position="402"/>
    </location>
</feature>
<evidence type="ECO:0000313" key="9">
    <source>
        <dbReference type="EMBL" id="KAG9327957.1"/>
    </source>
</evidence>
<dbReference type="Pfam" id="PF12796">
    <property type="entry name" value="Ank_2"/>
    <property type="match status" value="1"/>
</dbReference>
<dbReference type="GO" id="GO:0005829">
    <property type="term" value="C:cytosol"/>
    <property type="evidence" value="ECO:0007669"/>
    <property type="project" value="TreeGrafter"/>
</dbReference>
<dbReference type="AlphaFoldDB" id="A0A8T2MTZ0"/>
<proteinExistence type="inferred from homology"/>
<dbReference type="SMART" id="SM00248">
    <property type="entry name" value="ANK"/>
    <property type="match status" value="6"/>
</dbReference>